<dbReference type="Proteomes" id="UP001056120">
    <property type="component" value="Linkage Group LG01"/>
</dbReference>
<sequence>MMINITNNRQFDTTDEKENVVDINEEDDDSSEATETDHEEGQTVNDKVAEESAPEGAHEVNMDIEKGTKMIAGVEENTMKTDEVVELELKIQKLEYECIEELESMLKQVKLERELEKNIEQLINEGLETKSNEKAEENHIEHWEFLYKTIRFCMKRTNGSVFYLDHIKEVLALPLEDIKRMIQLKEVRTSDKNTSQKSHEGSHDGELIYDETPQTISSILIKDAKLVSKQGHEEEVQGKNQAKEESGEVDITKLIKENKILDAESEKTPVGSIIGASNVQSPSTITGVQKVEFDVGNKQREERNRKLSERFCAPYVDREVSLADKIIGL</sequence>
<evidence type="ECO:0000313" key="1">
    <source>
        <dbReference type="EMBL" id="KAI3828449.1"/>
    </source>
</evidence>
<gene>
    <name evidence="1" type="ORF">L1987_02550</name>
</gene>
<dbReference type="EMBL" id="CM042018">
    <property type="protein sequence ID" value="KAI3828449.1"/>
    <property type="molecule type" value="Genomic_DNA"/>
</dbReference>
<protein>
    <submittedName>
        <fullName evidence="1">Uncharacterized protein</fullName>
    </submittedName>
</protein>
<evidence type="ECO:0000313" key="2">
    <source>
        <dbReference type="Proteomes" id="UP001056120"/>
    </source>
</evidence>
<reference evidence="1 2" key="2">
    <citation type="journal article" date="2022" name="Mol. Ecol. Resour.">
        <title>The genomes of chicory, endive, great burdock and yacon provide insights into Asteraceae paleo-polyploidization history and plant inulin production.</title>
        <authorList>
            <person name="Fan W."/>
            <person name="Wang S."/>
            <person name="Wang H."/>
            <person name="Wang A."/>
            <person name="Jiang F."/>
            <person name="Liu H."/>
            <person name="Zhao H."/>
            <person name="Xu D."/>
            <person name="Zhang Y."/>
        </authorList>
    </citation>
    <scope>NUCLEOTIDE SEQUENCE [LARGE SCALE GENOMIC DNA]</scope>
    <source>
        <strain evidence="2">cv. Yunnan</strain>
        <tissue evidence="1">Leaves</tissue>
    </source>
</reference>
<comment type="caution">
    <text evidence="1">The sequence shown here is derived from an EMBL/GenBank/DDBJ whole genome shotgun (WGS) entry which is preliminary data.</text>
</comment>
<proteinExistence type="predicted"/>
<name>A0ACB9K851_9ASTR</name>
<organism evidence="1 2">
    <name type="scientific">Smallanthus sonchifolius</name>
    <dbReference type="NCBI Taxonomy" id="185202"/>
    <lineage>
        <taxon>Eukaryota</taxon>
        <taxon>Viridiplantae</taxon>
        <taxon>Streptophyta</taxon>
        <taxon>Embryophyta</taxon>
        <taxon>Tracheophyta</taxon>
        <taxon>Spermatophyta</taxon>
        <taxon>Magnoliopsida</taxon>
        <taxon>eudicotyledons</taxon>
        <taxon>Gunneridae</taxon>
        <taxon>Pentapetalae</taxon>
        <taxon>asterids</taxon>
        <taxon>campanulids</taxon>
        <taxon>Asterales</taxon>
        <taxon>Asteraceae</taxon>
        <taxon>Asteroideae</taxon>
        <taxon>Heliantheae alliance</taxon>
        <taxon>Millerieae</taxon>
        <taxon>Smallanthus</taxon>
    </lineage>
</organism>
<accession>A0ACB9K851</accession>
<keyword evidence="2" id="KW-1185">Reference proteome</keyword>
<reference evidence="2" key="1">
    <citation type="journal article" date="2022" name="Mol. Ecol. Resour.">
        <title>The genomes of chicory, endive, great burdock and yacon provide insights into Asteraceae palaeo-polyploidization history and plant inulin production.</title>
        <authorList>
            <person name="Fan W."/>
            <person name="Wang S."/>
            <person name="Wang H."/>
            <person name="Wang A."/>
            <person name="Jiang F."/>
            <person name="Liu H."/>
            <person name="Zhao H."/>
            <person name="Xu D."/>
            <person name="Zhang Y."/>
        </authorList>
    </citation>
    <scope>NUCLEOTIDE SEQUENCE [LARGE SCALE GENOMIC DNA]</scope>
    <source>
        <strain evidence="2">cv. Yunnan</strain>
    </source>
</reference>